<dbReference type="Proteomes" id="UP000799049">
    <property type="component" value="Unassembled WGS sequence"/>
</dbReference>
<keyword evidence="4" id="KW-1185">Reference proteome</keyword>
<reference evidence="3" key="1">
    <citation type="submission" date="2019-09" db="EMBL/GenBank/DDBJ databases">
        <title>The Mitochondrial Proteome of the Jakobid, Andalucia godoyi, a Protist With the Most Gene-Rich and Bacteria-Like Mitochondrial Genome.</title>
        <authorList>
            <person name="Gray M.W."/>
            <person name="Burger G."/>
            <person name="Derelle R."/>
            <person name="Klimes V."/>
            <person name="Leger M."/>
            <person name="Sarrasin M."/>
            <person name="Vlcek C."/>
            <person name="Roger A.J."/>
            <person name="Elias M."/>
            <person name="Lang B.F."/>
        </authorList>
    </citation>
    <scope>NUCLEOTIDE SEQUENCE</scope>
    <source>
        <strain evidence="3">And28</strain>
    </source>
</reference>
<dbReference type="AlphaFoldDB" id="A0A8K0AJ65"/>
<evidence type="ECO:0000256" key="1">
    <source>
        <dbReference type="SAM" id="Coils"/>
    </source>
</evidence>
<feature type="compositionally biased region" description="Low complexity" evidence="2">
    <location>
        <begin position="109"/>
        <end position="143"/>
    </location>
</feature>
<feature type="region of interest" description="Disordered" evidence="2">
    <location>
        <begin position="394"/>
        <end position="458"/>
    </location>
</feature>
<comment type="caution">
    <text evidence="3">The sequence shown here is derived from an EMBL/GenBank/DDBJ whole genome shotgun (WGS) entry which is preliminary data.</text>
</comment>
<evidence type="ECO:0000256" key="2">
    <source>
        <dbReference type="SAM" id="MobiDB-lite"/>
    </source>
</evidence>
<gene>
    <name evidence="3" type="ORF">ANDGO_05936</name>
</gene>
<feature type="compositionally biased region" description="Basic and acidic residues" evidence="2">
    <location>
        <begin position="394"/>
        <end position="433"/>
    </location>
</feature>
<evidence type="ECO:0000313" key="4">
    <source>
        <dbReference type="Proteomes" id="UP000799049"/>
    </source>
</evidence>
<accession>A0A8K0AJ65</accession>
<keyword evidence="1" id="KW-0175">Coiled coil</keyword>
<evidence type="ECO:0000313" key="3">
    <source>
        <dbReference type="EMBL" id="KAF0852424.1"/>
    </source>
</evidence>
<dbReference type="EMBL" id="VRVR01000038">
    <property type="protein sequence ID" value="KAF0852424.1"/>
    <property type="molecule type" value="Genomic_DNA"/>
</dbReference>
<proteinExistence type="predicted"/>
<feature type="coiled-coil region" evidence="1">
    <location>
        <begin position="284"/>
        <end position="362"/>
    </location>
</feature>
<feature type="compositionally biased region" description="Polar residues" evidence="2">
    <location>
        <begin position="94"/>
        <end position="103"/>
    </location>
</feature>
<name>A0A8K0AJ65_ANDGO</name>
<protein>
    <submittedName>
        <fullName evidence="3">Mitochondrial TPH domain-containing protein</fullName>
    </submittedName>
</protein>
<feature type="compositionally biased region" description="Basic and acidic residues" evidence="2">
    <location>
        <begin position="443"/>
        <end position="456"/>
    </location>
</feature>
<feature type="region of interest" description="Disordered" evidence="2">
    <location>
        <begin position="80"/>
        <end position="144"/>
    </location>
</feature>
<organism evidence="3 4">
    <name type="scientific">Andalucia godoyi</name>
    <name type="common">Flagellate</name>
    <dbReference type="NCBI Taxonomy" id="505711"/>
    <lineage>
        <taxon>Eukaryota</taxon>
        <taxon>Discoba</taxon>
        <taxon>Jakobida</taxon>
        <taxon>Andalucina</taxon>
        <taxon>Andaluciidae</taxon>
        <taxon>Andalucia</taxon>
    </lineage>
</organism>
<sequence>MIKRSASGLSNADRSAIDRRSKLRDLLLLRIQEKYLHRHNTQLSGNEVAFAQHLVEDLVFSKTSAPTEKDLNAIMSQLNAPDHPVEASSRKPKSSTARNSASPSLPKISNSENKSNGNGNGNANANANGNNHHQSSNNHGGSSMVSRTMADYVEADAALRGYGTGGSNGPESVTSSVLRRQKDAWACILEKDVEHYKQEQAKSAQKKHEQKIQIRSALDRQLQEKVAKEDVSKKFEAMYAVIEQEQVSDWRNVEERKKLVQKQKDLEVKKMLDVQLELVQNKRLTEIEQRRKEEESELARIKEDLKREAERDKRKKEEKKVEFIKAMEFNVKVLAEREQVAKQEAEYELRLQREYAARLEAQEKARTAAFEKTFARQQRNMQLNAAVQANVLSKAKEDEDRAERQQREMHEKQDRLEAERRARRQAEKDRIRESLQSQVMLREQQKEQEKQDEKRFGQQLRKIGLEEEERRRQAIERKRLQQEKNKNEFARQLEEAKRLKKEFTMTETEKKINKKLLEGVALDDSLEYE</sequence>